<feature type="compositionally biased region" description="Basic and acidic residues" evidence="1">
    <location>
        <begin position="50"/>
        <end position="67"/>
    </location>
</feature>
<feature type="chain" id="PRO_5037436400" description="SGNH hydrolase-type esterase domain-containing protein" evidence="2">
    <location>
        <begin position="27"/>
        <end position="295"/>
    </location>
</feature>
<feature type="region of interest" description="Disordered" evidence="1">
    <location>
        <begin position="29"/>
        <end position="67"/>
    </location>
</feature>
<dbReference type="RefSeq" id="WP_188383039.1">
    <property type="nucleotide sequence ID" value="NZ_BMEY01000002.1"/>
</dbReference>
<feature type="domain" description="SGNH hydrolase-type esterase" evidence="3">
    <location>
        <begin position="94"/>
        <end position="283"/>
    </location>
</feature>
<comment type="caution">
    <text evidence="4">The sequence shown here is derived from an EMBL/GenBank/DDBJ whole genome shotgun (WGS) entry which is preliminary data.</text>
</comment>
<evidence type="ECO:0000256" key="2">
    <source>
        <dbReference type="SAM" id="SignalP"/>
    </source>
</evidence>
<dbReference type="Gene3D" id="3.40.50.1110">
    <property type="entry name" value="SGNH hydrolase"/>
    <property type="match status" value="1"/>
</dbReference>
<evidence type="ECO:0000256" key="1">
    <source>
        <dbReference type="SAM" id="MobiDB-lite"/>
    </source>
</evidence>
<dbReference type="AlphaFoldDB" id="A0A916RQQ8"/>
<sequence length="295" mass="33515">MNKKTVILSIALICLVFIGVTLNYNAQTETNPASPPENHDTSMEDPVGTIEEKDSNDTNNKDTKTPVEELSEEFSKMIQNTIAFFSNKDKHIVAIGDSLTQGVGDSTNQGGYVGLIDKHLNAEEKVVTIDNFGKRGNRTEQLLERLNESNIQDSIKKADIILITIGANDIMQVVKENFMEITYTIFSEERVHYEERLKQIFAKIDTINPDATIYLIGFYNPFQKYFEHIKELDMIADDWNSTSQQVAEKAGATFIPTKDLFTDESVNLFAEDHFHPNEFGYQRIAERILNYLVVE</sequence>
<dbReference type="PANTHER" id="PTHR30383:SF27">
    <property type="entry name" value="SPORE GERMINATION LIPASE LIPC"/>
    <property type="match status" value="1"/>
</dbReference>
<dbReference type="Proteomes" id="UP000613512">
    <property type="component" value="Unassembled WGS sequence"/>
</dbReference>
<dbReference type="EMBL" id="BMEY01000002">
    <property type="protein sequence ID" value="GGA63503.1"/>
    <property type="molecule type" value="Genomic_DNA"/>
</dbReference>
<accession>A0A916RQQ8</accession>
<proteinExistence type="predicted"/>
<feature type="signal peptide" evidence="2">
    <location>
        <begin position="1"/>
        <end position="26"/>
    </location>
</feature>
<protein>
    <recommendedName>
        <fullName evidence="3">SGNH hydrolase-type esterase domain-containing protein</fullName>
    </recommendedName>
</protein>
<dbReference type="GO" id="GO:0004622">
    <property type="term" value="F:phosphatidylcholine lysophospholipase activity"/>
    <property type="evidence" value="ECO:0007669"/>
    <property type="project" value="TreeGrafter"/>
</dbReference>
<keyword evidence="5" id="KW-1185">Reference proteome</keyword>
<dbReference type="InterPro" id="IPR036514">
    <property type="entry name" value="SGNH_hydro_sf"/>
</dbReference>
<evidence type="ECO:0000259" key="3">
    <source>
        <dbReference type="Pfam" id="PF13472"/>
    </source>
</evidence>
<reference evidence="4" key="1">
    <citation type="journal article" date="2014" name="Int. J. Syst. Evol. Microbiol.">
        <title>Complete genome sequence of Corynebacterium casei LMG S-19264T (=DSM 44701T), isolated from a smear-ripened cheese.</title>
        <authorList>
            <consortium name="US DOE Joint Genome Institute (JGI-PGF)"/>
            <person name="Walter F."/>
            <person name="Albersmeier A."/>
            <person name="Kalinowski J."/>
            <person name="Ruckert C."/>
        </authorList>
    </citation>
    <scope>NUCLEOTIDE SEQUENCE</scope>
    <source>
        <strain evidence="4">CGMCC 1.12408</strain>
    </source>
</reference>
<dbReference type="Pfam" id="PF13472">
    <property type="entry name" value="Lipase_GDSL_2"/>
    <property type="match status" value="1"/>
</dbReference>
<organism evidence="4 5">
    <name type="scientific">Ornithinibacillus halotolerans</name>
    <dbReference type="NCBI Taxonomy" id="1274357"/>
    <lineage>
        <taxon>Bacteria</taxon>
        <taxon>Bacillati</taxon>
        <taxon>Bacillota</taxon>
        <taxon>Bacilli</taxon>
        <taxon>Bacillales</taxon>
        <taxon>Bacillaceae</taxon>
        <taxon>Ornithinibacillus</taxon>
    </lineage>
</organism>
<keyword evidence="2" id="KW-0732">Signal</keyword>
<name>A0A916RQQ8_9BACI</name>
<dbReference type="InterPro" id="IPR013830">
    <property type="entry name" value="SGNH_hydro"/>
</dbReference>
<gene>
    <name evidence="4" type="ORF">GCM10008025_04230</name>
</gene>
<dbReference type="PANTHER" id="PTHR30383">
    <property type="entry name" value="THIOESTERASE 1/PROTEASE 1/LYSOPHOSPHOLIPASE L1"/>
    <property type="match status" value="1"/>
</dbReference>
<evidence type="ECO:0000313" key="5">
    <source>
        <dbReference type="Proteomes" id="UP000613512"/>
    </source>
</evidence>
<dbReference type="InterPro" id="IPR051532">
    <property type="entry name" value="Ester_Hydrolysis_Enzymes"/>
</dbReference>
<dbReference type="CDD" id="cd04506">
    <property type="entry name" value="SGNH_hydrolase_YpmR_like"/>
    <property type="match status" value="1"/>
</dbReference>
<dbReference type="SUPFAM" id="SSF52266">
    <property type="entry name" value="SGNH hydrolase"/>
    <property type="match status" value="1"/>
</dbReference>
<evidence type="ECO:0000313" key="4">
    <source>
        <dbReference type="EMBL" id="GGA63503.1"/>
    </source>
</evidence>
<reference evidence="4" key="2">
    <citation type="submission" date="2020-09" db="EMBL/GenBank/DDBJ databases">
        <authorList>
            <person name="Sun Q."/>
            <person name="Zhou Y."/>
        </authorList>
    </citation>
    <scope>NUCLEOTIDE SEQUENCE</scope>
    <source>
        <strain evidence="4">CGMCC 1.12408</strain>
    </source>
</reference>